<evidence type="ECO:0000256" key="1">
    <source>
        <dbReference type="ARBA" id="ARBA00022737"/>
    </source>
</evidence>
<dbReference type="OrthoDB" id="194358at2759"/>
<sequence length="451" mass="50489">MAEALGVAASIITIVQITKEIVALAKRNIHTTDHAHSVLSSLLGRLTAYKGLFEGLQLQAESHEADAIRLSALDHVGGPLEACKESLSFIKDALQRPRGKLWIGKVLNKDIMKALEKLDQLRPILQTALEADQRVLLAAIEDYAKNISQDLHKLQSTAEDLQENVKSSINDQELWREEVTATRKAAEGLAKRKNILDWISTLDQSGRHQILIEAHHSGTNEWFMRSLDFTEWFTCKSTNLWLYGTVGSGKSVQSALIIQYTELARTETLDATKALGYYFFDDNDNDEQSVTGFLCSLIKQLSIDFGNLPEVVKELYAKYSGDRNCNSIKQEYLIETLAAMIDLHSSTCVVLDAIDELPESDIYSLFGILEQLSGRSGTKLQFFCTSRPTQIISDEVTRLGWRSTTMNVEEIDKDVSKYVKDCLGSKRSFSQLEAGLKESICSRILQRTQGM</sequence>
<name>A0A6A6SIN0_9PLEO</name>
<accession>A0A6A6SIN0</accession>
<dbReference type="Proteomes" id="UP000799324">
    <property type="component" value="Unassembled WGS sequence"/>
</dbReference>
<evidence type="ECO:0000313" key="4">
    <source>
        <dbReference type="EMBL" id="KAF2647725.1"/>
    </source>
</evidence>
<dbReference type="PANTHER" id="PTHR10039">
    <property type="entry name" value="AMELOGENIN"/>
    <property type="match status" value="1"/>
</dbReference>
<dbReference type="EMBL" id="MU004588">
    <property type="protein sequence ID" value="KAF2647725.1"/>
    <property type="molecule type" value="Genomic_DNA"/>
</dbReference>
<keyword evidence="5" id="KW-1185">Reference proteome</keyword>
<evidence type="ECO:0000256" key="2">
    <source>
        <dbReference type="SAM" id="Coils"/>
    </source>
</evidence>
<dbReference type="AlphaFoldDB" id="A0A6A6SIN0"/>
<dbReference type="PANTHER" id="PTHR10039:SF16">
    <property type="entry name" value="GPI INOSITOL-DEACYLASE"/>
    <property type="match status" value="1"/>
</dbReference>
<dbReference type="Pfam" id="PF24883">
    <property type="entry name" value="NPHP3_N"/>
    <property type="match status" value="1"/>
</dbReference>
<dbReference type="InterPro" id="IPR056884">
    <property type="entry name" value="NPHP3-like_N"/>
</dbReference>
<dbReference type="SUPFAM" id="SSF52540">
    <property type="entry name" value="P-loop containing nucleoside triphosphate hydrolases"/>
    <property type="match status" value="1"/>
</dbReference>
<evidence type="ECO:0000313" key="5">
    <source>
        <dbReference type="Proteomes" id="UP000799324"/>
    </source>
</evidence>
<gene>
    <name evidence="4" type="ORF">K491DRAFT_291504</name>
</gene>
<dbReference type="InterPro" id="IPR027417">
    <property type="entry name" value="P-loop_NTPase"/>
</dbReference>
<proteinExistence type="predicted"/>
<protein>
    <recommendedName>
        <fullName evidence="3">Nephrocystin 3-like N-terminal domain-containing protein</fullName>
    </recommendedName>
</protein>
<organism evidence="4 5">
    <name type="scientific">Lophiostoma macrostomum CBS 122681</name>
    <dbReference type="NCBI Taxonomy" id="1314788"/>
    <lineage>
        <taxon>Eukaryota</taxon>
        <taxon>Fungi</taxon>
        <taxon>Dikarya</taxon>
        <taxon>Ascomycota</taxon>
        <taxon>Pezizomycotina</taxon>
        <taxon>Dothideomycetes</taxon>
        <taxon>Pleosporomycetidae</taxon>
        <taxon>Pleosporales</taxon>
        <taxon>Lophiostomataceae</taxon>
        <taxon>Lophiostoma</taxon>
    </lineage>
</organism>
<evidence type="ECO:0000259" key="3">
    <source>
        <dbReference type="Pfam" id="PF24883"/>
    </source>
</evidence>
<reference evidence="4" key="1">
    <citation type="journal article" date="2020" name="Stud. Mycol.">
        <title>101 Dothideomycetes genomes: a test case for predicting lifestyles and emergence of pathogens.</title>
        <authorList>
            <person name="Haridas S."/>
            <person name="Albert R."/>
            <person name="Binder M."/>
            <person name="Bloem J."/>
            <person name="Labutti K."/>
            <person name="Salamov A."/>
            <person name="Andreopoulos B."/>
            <person name="Baker S."/>
            <person name="Barry K."/>
            <person name="Bills G."/>
            <person name="Bluhm B."/>
            <person name="Cannon C."/>
            <person name="Castanera R."/>
            <person name="Culley D."/>
            <person name="Daum C."/>
            <person name="Ezra D."/>
            <person name="Gonzalez J."/>
            <person name="Henrissat B."/>
            <person name="Kuo A."/>
            <person name="Liang C."/>
            <person name="Lipzen A."/>
            <person name="Lutzoni F."/>
            <person name="Magnuson J."/>
            <person name="Mondo S."/>
            <person name="Nolan M."/>
            <person name="Ohm R."/>
            <person name="Pangilinan J."/>
            <person name="Park H.-J."/>
            <person name="Ramirez L."/>
            <person name="Alfaro M."/>
            <person name="Sun H."/>
            <person name="Tritt A."/>
            <person name="Yoshinaga Y."/>
            <person name="Zwiers L.-H."/>
            <person name="Turgeon B."/>
            <person name="Goodwin S."/>
            <person name="Spatafora J."/>
            <person name="Crous P."/>
            <person name="Grigoriev I."/>
        </authorList>
    </citation>
    <scope>NUCLEOTIDE SEQUENCE</scope>
    <source>
        <strain evidence="4">CBS 122681</strain>
    </source>
</reference>
<feature type="coiled-coil region" evidence="2">
    <location>
        <begin position="144"/>
        <end position="178"/>
    </location>
</feature>
<feature type="domain" description="Nephrocystin 3-like N-terminal" evidence="3">
    <location>
        <begin position="218"/>
        <end position="387"/>
    </location>
</feature>
<keyword evidence="1" id="KW-0677">Repeat</keyword>
<keyword evidence="2" id="KW-0175">Coiled coil</keyword>
<dbReference type="Gene3D" id="3.40.50.300">
    <property type="entry name" value="P-loop containing nucleotide triphosphate hydrolases"/>
    <property type="match status" value="1"/>
</dbReference>